<feature type="compositionally biased region" description="Polar residues" evidence="1">
    <location>
        <begin position="1"/>
        <end position="22"/>
    </location>
</feature>
<name>A0A4S4L880_9AGAM</name>
<proteinExistence type="predicted"/>
<gene>
    <name evidence="2" type="ORF">EW146_g9390</name>
</gene>
<evidence type="ECO:0000313" key="3">
    <source>
        <dbReference type="Proteomes" id="UP000310158"/>
    </source>
</evidence>
<dbReference type="EMBL" id="SGPL01000801">
    <property type="protein sequence ID" value="THH07191.1"/>
    <property type="molecule type" value="Genomic_DNA"/>
</dbReference>
<organism evidence="2 3">
    <name type="scientific">Bondarzewia mesenterica</name>
    <dbReference type="NCBI Taxonomy" id="1095465"/>
    <lineage>
        <taxon>Eukaryota</taxon>
        <taxon>Fungi</taxon>
        <taxon>Dikarya</taxon>
        <taxon>Basidiomycota</taxon>
        <taxon>Agaricomycotina</taxon>
        <taxon>Agaricomycetes</taxon>
        <taxon>Russulales</taxon>
        <taxon>Bondarzewiaceae</taxon>
        <taxon>Bondarzewia</taxon>
    </lineage>
</organism>
<dbReference type="AlphaFoldDB" id="A0A4S4L880"/>
<comment type="caution">
    <text evidence="2">The sequence shown here is derived from an EMBL/GenBank/DDBJ whole genome shotgun (WGS) entry which is preliminary data.</text>
</comment>
<dbReference type="Proteomes" id="UP000310158">
    <property type="component" value="Unassembled WGS sequence"/>
</dbReference>
<keyword evidence="3" id="KW-1185">Reference proteome</keyword>
<feature type="region of interest" description="Disordered" evidence="1">
    <location>
        <begin position="298"/>
        <end position="322"/>
    </location>
</feature>
<feature type="region of interest" description="Disordered" evidence="1">
    <location>
        <begin position="1"/>
        <end position="44"/>
    </location>
</feature>
<reference evidence="2 3" key="1">
    <citation type="submission" date="2019-02" db="EMBL/GenBank/DDBJ databases">
        <title>Genome sequencing of the rare red list fungi Bondarzewia mesenterica.</title>
        <authorList>
            <person name="Buettner E."/>
            <person name="Kellner H."/>
        </authorList>
    </citation>
    <scope>NUCLEOTIDE SEQUENCE [LARGE SCALE GENOMIC DNA]</scope>
    <source>
        <strain evidence="2 3">DSM 108281</strain>
    </source>
</reference>
<evidence type="ECO:0000256" key="1">
    <source>
        <dbReference type="SAM" id="MobiDB-lite"/>
    </source>
</evidence>
<protein>
    <submittedName>
        <fullName evidence="2">Uncharacterized protein</fullName>
    </submittedName>
</protein>
<sequence length="322" mass="35976">MHGCTSSPECSFSGAAPTQTLADSFPRSKKQERREGDEARGAGLAGQRGVFARASVLDPQWANTRLEVHPVLRKNLISVSIRRPRTDRRNPRFHIRDASRNLCPQIYPRARDPHVMYHIEALRKSLIESPARHGPPLSLFIARLPALGYFLAATADPFIVRHVRLLGLPPALYSTAFHPVIVYLAPDKATCLRKLDVQRLRLIGFGRKRKNTARYRIALPQEERQGSISLGRQSSGAQAHHWPSLHAPSFPDNPTYLPRAPAKTRSTAFSLPSVHACALQSPSPHSVTHIHPNAPSLPWIRNTYPPPSKSKISPARKKYHHT</sequence>
<accession>A0A4S4L880</accession>
<evidence type="ECO:0000313" key="2">
    <source>
        <dbReference type="EMBL" id="THH07191.1"/>
    </source>
</evidence>